<gene>
    <name evidence="3 4" type="primary">LOC128311193</name>
</gene>
<evidence type="ECO:0000313" key="2">
    <source>
        <dbReference type="Proteomes" id="UP001652583"/>
    </source>
</evidence>
<keyword evidence="2" id="KW-1185">Reference proteome</keyword>
<evidence type="ECO:0000256" key="1">
    <source>
        <dbReference type="SAM" id="MobiDB-lite"/>
    </source>
</evidence>
<dbReference type="Proteomes" id="UP001652583">
    <property type="component" value="Chromosome A3"/>
</dbReference>
<accession>A0ABM3NAU2</accession>
<dbReference type="GeneID" id="128311193"/>
<organism evidence="2 4">
    <name type="scientific">Acinonyx jubatus</name>
    <name type="common">Cheetah</name>
    <dbReference type="NCBI Taxonomy" id="32536"/>
    <lineage>
        <taxon>Eukaryota</taxon>
        <taxon>Metazoa</taxon>
        <taxon>Chordata</taxon>
        <taxon>Craniata</taxon>
        <taxon>Vertebrata</taxon>
        <taxon>Euteleostomi</taxon>
        <taxon>Mammalia</taxon>
        <taxon>Eutheria</taxon>
        <taxon>Laurasiatheria</taxon>
        <taxon>Carnivora</taxon>
        <taxon>Feliformia</taxon>
        <taxon>Felidae</taxon>
        <taxon>Felinae</taxon>
        <taxon>Acinonyx</taxon>
    </lineage>
</organism>
<feature type="compositionally biased region" description="Basic and acidic residues" evidence="1">
    <location>
        <begin position="42"/>
        <end position="54"/>
    </location>
</feature>
<name>A0ABM3NAU2_ACIJB</name>
<feature type="region of interest" description="Disordered" evidence="1">
    <location>
        <begin position="1"/>
        <end position="204"/>
    </location>
</feature>
<evidence type="ECO:0000313" key="4">
    <source>
        <dbReference type="RefSeq" id="XP_053056545.1"/>
    </source>
</evidence>
<feature type="compositionally biased region" description="Low complexity" evidence="1">
    <location>
        <begin position="55"/>
        <end position="66"/>
    </location>
</feature>
<sequence length="321" mass="33903">MEPRSPQFDTPREPTQDSSRAQGRTPCRRQFLTGQKCPGASRDSRLRAPRREPAARAASAPGSCAAGRGGERGRPAAPAQEGATPRELTVCSAAAARRQGTGRGRHNMAEHHSCSRRLPAAASGKTRQRAGSGSCGGGRGSTTSPSRSLPPPPCTLPRCHGNAAPRRLAPPFPPVPASRGHLRRGLGPPPGISSHLLPKGGPRTSQALGNCGWEGREMRCPEGRGSHGKQGGDVVGQCRFRAEEGLGRREKWKGLACPGRTYRSVAERGAAGEWPRRRGGGARVAFPAGRLEKPVLGLQRRPPTARASVGFPKSFPPWVGL</sequence>
<proteinExistence type="predicted"/>
<dbReference type="RefSeq" id="XP_053056545.1">
    <property type="nucleotide sequence ID" value="XM_053200570.1"/>
</dbReference>
<dbReference type="RefSeq" id="XP_053056544.1">
    <property type="nucleotide sequence ID" value="XM_053200569.1"/>
</dbReference>
<protein>
    <submittedName>
        <fullName evidence="3 4">Translation initiation factor IF-2-like</fullName>
    </submittedName>
</protein>
<reference evidence="3 4" key="1">
    <citation type="submission" date="2025-05" db="UniProtKB">
        <authorList>
            <consortium name="RefSeq"/>
        </authorList>
    </citation>
    <scope>IDENTIFICATION</scope>
    <source>
        <tissue evidence="3 4">Blood</tissue>
    </source>
</reference>
<feature type="compositionally biased region" description="Low complexity" evidence="1">
    <location>
        <begin position="156"/>
        <end position="167"/>
    </location>
</feature>
<evidence type="ECO:0000313" key="3">
    <source>
        <dbReference type="RefSeq" id="XP_053056544.1"/>
    </source>
</evidence>